<evidence type="ECO:0000256" key="7">
    <source>
        <dbReference type="ARBA" id="ARBA00022777"/>
    </source>
</evidence>
<feature type="transmembrane region" description="Helical" evidence="10">
    <location>
        <begin position="20"/>
        <end position="43"/>
    </location>
</feature>
<keyword evidence="7" id="KW-0418">Kinase</keyword>
<reference evidence="14" key="1">
    <citation type="journal article" date="2019" name="Int. J. Syst. Evol. Microbiol.">
        <title>The Global Catalogue of Microorganisms (GCM) 10K type strain sequencing project: providing services to taxonomists for standard genome sequencing and annotation.</title>
        <authorList>
            <consortium name="The Broad Institute Genomics Platform"/>
            <consortium name="The Broad Institute Genome Sequencing Center for Infectious Disease"/>
            <person name="Wu L."/>
            <person name="Ma J."/>
        </authorList>
    </citation>
    <scope>NUCLEOTIDE SEQUENCE [LARGE SCALE GENOMIC DNA]</scope>
    <source>
        <strain evidence="14">CCUG 49560</strain>
    </source>
</reference>
<dbReference type="InterPro" id="IPR003660">
    <property type="entry name" value="HAMP_dom"/>
</dbReference>
<comment type="caution">
    <text evidence="13">The sequence shown here is derived from an EMBL/GenBank/DDBJ whole genome shotgun (WGS) entry which is preliminary data.</text>
</comment>
<dbReference type="InterPro" id="IPR003594">
    <property type="entry name" value="HATPase_dom"/>
</dbReference>
<keyword evidence="5" id="KW-0808">Transferase</keyword>
<feature type="domain" description="HAMP" evidence="12">
    <location>
        <begin position="218"/>
        <end position="270"/>
    </location>
</feature>
<dbReference type="InterPro" id="IPR004358">
    <property type="entry name" value="Sig_transdc_His_kin-like_C"/>
</dbReference>
<dbReference type="Gene3D" id="3.30.565.10">
    <property type="entry name" value="Histidine kinase-like ATPase, C-terminal domain"/>
    <property type="match status" value="1"/>
</dbReference>
<dbReference type="Gene3D" id="1.10.287.130">
    <property type="match status" value="1"/>
</dbReference>
<dbReference type="InterPro" id="IPR003661">
    <property type="entry name" value="HisK_dim/P_dom"/>
</dbReference>
<keyword evidence="13" id="KW-0067">ATP-binding</keyword>
<dbReference type="InterPro" id="IPR036890">
    <property type="entry name" value="HATPase_C_sf"/>
</dbReference>
<proteinExistence type="predicted"/>
<feature type="domain" description="Histidine kinase" evidence="11">
    <location>
        <begin position="299"/>
        <end position="513"/>
    </location>
</feature>
<dbReference type="PROSITE" id="PS50885">
    <property type="entry name" value="HAMP"/>
    <property type="match status" value="1"/>
</dbReference>
<evidence type="ECO:0000256" key="10">
    <source>
        <dbReference type="SAM" id="Phobius"/>
    </source>
</evidence>
<evidence type="ECO:0000256" key="3">
    <source>
        <dbReference type="ARBA" id="ARBA00012438"/>
    </source>
</evidence>
<evidence type="ECO:0000256" key="9">
    <source>
        <dbReference type="ARBA" id="ARBA00023012"/>
    </source>
</evidence>
<dbReference type="SMART" id="SM00387">
    <property type="entry name" value="HATPase_c"/>
    <property type="match status" value="1"/>
</dbReference>
<dbReference type="PROSITE" id="PS50109">
    <property type="entry name" value="HIS_KIN"/>
    <property type="match status" value="1"/>
</dbReference>
<dbReference type="InterPro" id="IPR052162">
    <property type="entry name" value="Sensor_kinase/Photoreceptor"/>
</dbReference>
<dbReference type="GO" id="GO:0005524">
    <property type="term" value="F:ATP binding"/>
    <property type="evidence" value="ECO:0007669"/>
    <property type="project" value="UniProtKB-KW"/>
</dbReference>
<dbReference type="SMART" id="SM00388">
    <property type="entry name" value="HisKA"/>
    <property type="match status" value="1"/>
</dbReference>
<protein>
    <recommendedName>
        <fullName evidence="3">histidine kinase</fullName>
        <ecNumber evidence="3">2.7.13.3</ecNumber>
    </recommendedName>
</protein>
<evidence type="ECO:0000313" key="14">
    <source>
        <dbReference type="Proteomes" id="UP001595891"/>
    </source>
</evidence>
<dbReference type="CDD" id="cd16921">
    <property type="entry name" value="HATPase_FilI-like"/>
    <property type="match status" value="1"/>
</dbReference>
<sequence length="536" mass="58718">MSITGYGRAARWPRLSTRFWFTATLATMGLLLAVSAALGTWALDRTTRASDELTQRITPGLLASERLRSALLDQEAGVHGYILSGRREFLDGYDQGVAAERDSVAALRRSLSGDRLLAGVGEIERGAEAWRAGYARPVAGAVAATGPGAALPEQVEAGRALFDRVRAASDRQAAGLTRNREAAGVELRQARLWRNVVFAAILAMFVLTLVSVAVLLRYAVLRPLDRLGAASRRVADGDFEHSIDIRGPSDISLLAADVDAIRRRISAELAISRDAEERLREQTAELRRSNSELEQFAYVASHDLQEPVRKVTAFCQLLQRRYAPQLDERANEYIAFAVDGAKRMQYLIAELLAFSRVGRVRSERVPVPLDQPLDRALANLETLTEESRAVVVRPELPEILGDPNLLTMLWQNLIGNAVKFRSPDRAPEVRIGAEPEGDFWRFSVADNGIGIEPRFAEKIFVIFQRLHNREEYDGTGIGLALCKKIVEYHGGEIHLDTAHPQGTRFVFTLPSADAAAGDRAAGAAPELSAAGPARAD</sequence>
<feature type="transmembrane region" description="Helical" evidence="10">
    <location>
        <begin position="196"/>
        <end position="220"/>
    </location>
</feature>
<dbReference type="SMART" id="SM00304">
    <property type="entry name" value="HAMP"/>
    <property type="match status" value="1"/>
</dbReference>
<dbReference type="SUPFAM" id="SSF158472">
    <property type="entry name" value="HAMP domain-like"/>
    <property type="match status" value="1"/>
</dbReference>
<dbReference type="Proteomes" id="UP001595891">
    <property type="component" value="Unassembled WGS sequence"/>
</dbReference>
<dbReference type="InterPro" id="IPR036097">
    <property type="entry name" value="HisK_dim/P_sf"/>
</dbReference>
<dbReference type="InterPro" id="IPR005467">
    <property type="entry name" value="His_kinase_dom"/>
</dbReference>
<dbReference type="SUPFAM" id="SSF47384">
    <property type="entry name" value="Homodimeric domain of signal transducing histidine kinase"/>
    <property type="match status" value="1"/>
</dbReference>
<keyword evidence="8 10" id="KW-1133">Transmembrane helix</keyword>
<dbReference type="Pfam" id="PF02518">
    <property type="entry name" value="HATPase_c"/>
    <property type="match status" value="1"/>
</dbReference>
<accession>A0ABV9EH38</accession>
<dbReference type="CDD" id="cd06225">
    <property type="entry name" value="HAMP"/>
    <property type="match status" value="1"/>
</dbReference>
<dbReference type="RefSeq" id="WP_262840256.1">
    <property type="nucleotide sequence ID" value="NZ_JANZYP010000001.1"/>
</dbReference>
<dbReference type="Gene3D" id="6.10.340.10">
    <property type="match status" value="1"/>
</dbReference>
<name>A0ABV9EH38_9ACTN</name>
<keyword evidence="4" id="KW-0597">Phosphoprotein</keyword>
<evidence type="ECO:0000256" key="8">
    <source>
        <dbReference type="ARBA" id="ARBA00022989"/>
    </source>
</evidence>
<evidence type="ECO:0000256" key="6">
    <source>
        <dbReference type="ARBA" id="ARBA00022692"/>
    </source>
</evidence>
<evidence type="ECO:0000256" key="1">
    <source>
        <dbReference type="ARBA" id="ARBA00000085"/>
    </source>
</evidence>
<keyword evidence="10" id="KW-0472">Membrane</keyword>
<evidence type="ECO:0000256" key="5">
    <source>
        <dbReference type="ARBA" id="ARBA00022679"/>
    </source>
</evidence>
<gene>
    <name evidence="13" type="ORF">ACFO8L_17050</name>
</gene>
<evidence type="ECO:0000259" key="12">
    <source>
        <dbReference type="PROSITE" id="PS50885"/>
    </source>
</evidence>
<evidence type="ECO:0000313" key="13">
    <source>
        <dbReference type="EMBL" id="MFC4587806.1"/>
    </source>
</evidence>
<keyword evidence="9" id="KW-0902">Two-component regulatory system</keyword>
<dbReference type="Pfam" id="PF05227">
    <property type="entry name" value="CHASE3"/>
    <property type="match status" value="1"/>
</dbReference>
<keyword evidence="6 10" id="KW-0812">Transmembrane</keyword>
<organism evidence="13 14">
    <name type="scientific">Sphaerisporangium corydalis</name>
    <dbReference type="NCBI Taxonomy" id="1441875"/>
    <lineage>
        <taxon>Bacteria</taxon>
        <taxon>Bacillati</taxon>
        <taxon>Actinomycetota</taxon>
        <taxon>Actinomycetes</taxon>
        <taxon>Streptosporangiales</taxon>
        <taxon>Streptosporangiaceae</taxon>
        <taxon>Sphaerisporangium</taxon>
    </lineage>
</organism>
<evidence type="ECO:0000256" key="2">
    <source>
        <dbReference type="ARBA" id="ARBA00004236"/>
    </source>
</evidence>
<comment type="catalytic activity">
    <reaction evidence="1">
        <text>ATP + protein L-histidine = ADP + protein N-phospho-L-histidine.</text>
        <dbReference type="EC" id="2.7.13.3"/>
    </reaction>
</comment>
<evidence type="ECO:0000259" key="11">
    <source>
        <dbReference type="PROSITE" id="PS50109"/>
    </source>
</evidence>
<dbReference type="PRINTS" id="PR00344">
    <property type="entry name" value="BCTRLSENSOR"/>
</dbReference>
<keyword evidence="13" id="KW-0547">Nucleotide-binding</keyword>
<comment type="subcellular location">
    <subcellularLocation>
        <location evidence="2">Cell membrane</location>
    </subcellularLocation>
</comment>
<keyword evidence="14" id="KW-1185">Reference proteome</keyword>
<dbReference type="PANTHER" id="PTHR43304">
    <property type="entry name" value="PHYTOCHROME-LIKE PROTEIN CPH1"/>
    <property type="match status" value="1"/>
</dbReference>
<dbReference type="CDD" id="cd00082">
    <property type="entry name" value="HisKA"/>
    <property type="match status" value="1"/>
</dbReference>
<dbReference type="Pfam" id="PF00672">
    <property type="entry name" value="HAMP"/>
    <property type="match status" value="1"/>
</dbReference>
<evidence type="ECO:0000256" key="4">
    <source>
        <dbReference type="ARBA" id="ARBA00022553"/>
    </source>
</evidence>
<dbReference type="Pfam" id="PF00512">
    <property type="entry name" value="HisKA"/>
    <property type="match status" value="1"/>
</dbReference>
<dbReference type="PANTHER" id="PTHR43304:SF1">
    <property type="entry name" value="PAC DOMAIN-CONTAINING PROTEIN"/>
    <property type="match status" value="1"/>
</dbReference>
<dbReference type="EMBL" id="JBHSFN010000009">
    <property type="protein sequence ID" value="MFC4587806.1"/>
    <property type="molecule type" value="Genomic_DNA"/>
</dbReference>
<dbReference type="SUPFAM" id="SSF55874">
    <property type="entry name" value="ATPase domain of HSP90 chaperone/DNA topoisomerase II/histidine kinase"/>
    <property type="match status" value="1"/>
</dbReference>
<dbReference type="EC" id="2.7.13.3" evidence="3"/>
<dbReference type="InterPro" id="IPR007891">
    <property type="entry name" value="CHASE3"/>
</dbReference>